<dbReference type="NCBIfam" id="TIGR01169">
    <property type="entry name" value="rplA_bact"/>
    <property type="match status" value="1"/>
</dbReference>
<dbReference type="Pfam" id="PF00687">
    <property type="entry name" value="Ribosomal_L1"/>
    <property type="match status" value="1"/>
</dbReference>
<dbReference type="OrthoDB" id="9803740at2"/>
<dbReference type="FunFam" id="3.40.50.790:FF:000001">
    <property type="entry name" value="50S ribosomal protein L1"/>
    <property type="match status" value="1"/>
</dbReference>
<organism evidence="12 13">
    <name type="scientific">Rubricoccus marinus</name>
    <dbReference type="NCBI Taxonomy" id="716817"/>
    <lineage>
        <taxon>Bacteria</taxon>
        <taxon>Pseudomonadati</taxon>
        <taxon>Rhodothermota</taxon>
        <taxon>Rhodothermia</taxon>
        <taxon>Rhodothermales</taxon>
        <taxon>Rubricoccaceae</taxon>
        <taxon>Rubricoccus</taxon>
    </lineage>
</organism>
<reference evidence="12 13" key="1">
    <citation type="submission" date="2016-11" db="EMBL/GenBank/DDBJ databases">
        <title>Study of marine rhodopsin-containing bacteria.</title>
        <authorList>
            <person name="Yoshizawa S."/>
            <person name="Kumagai Y."/>
            <person name="Kogure K."/>
        </authorList>
    </citation>
    <scope>NUCLEOTIDE SEQUENCE [LARGE SCALE GENOMIC DNA]</scope>
    <source>
        <strain evidence="12 13">SG-29</strain>
    </source>
</reference>
<dbReference type="InterPro" id="IPR002143">
    <property type="entry name" value="Ribosomal_uL1"/>
</dbReference>
<comment type="function">
    <text evidence="10">Protein L1 is also a translational repressor protein, it controls the translation of the L11 operon by binding to its mRNA.</text>
</comment>
<evidence type="ECO:0000256" key="8">
    <source>
        <dbReference type="ARBA" id="ARBA00023274"/>
    </source>
</evidence>
<dbReference type="CDD" id="cd00403">
    <property type="entry name" value="Ribosomal_L1"/>
    <property type="match status" value="1"/>
</dbReference>
<dbReference type="InterPro" id="IPR023674">
    <property type="entry name" value="Ribosomal_uL1-like"/>
</dbReference>
<accession>A0A259TWZ8</accession>
<keyword evidence="3 10" id="KW-0820">tRNA-binding</keyword>
<dbReference type="InterPro" id="IPR028364">
    <property type="entry name" value="Ribosomal_uL1/biogenesis"/>
</dbReference>
<evidence type="ECO:0000313" key="12">
    <source>
        <dbReference type="EMBL" id="OZC02285.1"/>
    </source>
</evidence>
<sequence>MAKKGKRYTQAAELIASAVEDAEGGLPLDTAADLIKKTARAKFDESVDIDIRLGVDPRHADQMVRGSVALPHGTGKDVRVLVLTNEGQQGDARDAGADLVGLDDFVDKIQNDGFTDFDVMIATPDVMPKIGRLGRVLGPRGLMPNPKSGTVTTDVAAAVKAVKSGQIDFRVDKTGIVHTSIGKSSFSTEQIHENALAFIKEIVRLRPAAAKGAYVKSVTLSTTMGPAVPVDRSVGASAAR</sequence>
<dbReference type="FunCoup" id="A0A259TWZ8">
    <property type="interactions" value="613"/>
</dbReference>
<comment type="caution">
    <text evidence="12">The sequence shown here is derived from an EMBL/GenBank/DDBJ whole genome shotgun (WGS) entry which is preliminary data.</text>
</comment>
<dbReference type="AlphaFoldDB" id="A0A259TWZ8"/>
<dbReference type="GO" id="GO:0019843">
    <property type="term" value="F:rRNA binding"/>
    <property type="evidence" value="ECO:0007669"/>
    <property type="project" value="UniProtKB-UniRule"/>
</dbReference>
<dbReference type="PANTHER" id="PTHR36427:SF3">
    <property type="entry name" value="LARGE RIBOSOMAL SUBUNIT PROTEIN UL1M"/>
    <property type="match status" value="1"/>
</dbReference>
<keyword evidence="7 10" id="KW-0689">Ribosomal protein</keyword>
<evidence type="ECO:0000256" key="4">
    <source>
        <dbReference type="ARBA" id="ARBA00022730"/>
    </source>
</evidence>
<comment type="function">
    <text evidence="10">Binds directly to 23S rRNA. The L1 stalk is quite mobile in the ribosome, and is involved in E site tRNA release.</text>
</comment>
<dbReference type="HAMAP" id="MF_01318_B">
    <property type="entry name" value="Ribosomal_uL1_B"/>
    <property type="match status" value="1"/>
</dbReference>
<evidence type="ECO:0000256" key="10">
    <source>
        <dbReference type="HAMAP-Rule" id="MF_01318"/>
    </source>
</evidence>
<dbReference type="Proteomes" id="UP000216446">
    <property type="component" value="Unassembled WGS sequence"/>
</dbReference>
<proteinExistence type="inferred from homology"/>
<dbReference type="Gene3D" id="3.30.190.20">
    <property type="match status" value="1"/>
</dbReference>
<keyword evidence="13" id="KW-1185">Reference proteome</keyword>
<dbReference type="InterPro" id="IPR023673">
    <property type="entry name" value="Ribosomal_uL1_CS"/>
</dbReference>
<dbReference type="RefSeq" id="WP_094546374.1">
    <property type="nucleotide sequence ID" value="NZ_MQWB01000001.1"/>
</dbReference>
<evidence type="ECO:0000256" key="1">
    <source>
        <dbReference type="ARBA" id="ARBA00010531"/>
    </source>
</evidence>
<comment type="subunit">
    <text evidence="10">Part of the 50S ribosomal subunit.</text>
</comment>
<dbReference type="PIRSF" id="PIRSF002155">
    <property type="entry name" value="Ribosomal_L1"/>
    <property type="match status" value="1"/>
</dbReference>
<dbReference type="PANTHER" id="PTHR36427">
    <property type="entry name" value="54S RIBOSOMAL PROTEIN L1, MITOCHONDRIAL"/>
    <property type="match status" value="1"/>
</dbReference>
<dbReference type="Gene3D" id="3.40.50.790">
    <property type="match status" value="1"/>
</dbReference>
<evidence type="ECO:0000313" key="13">
    <source>
        <dbReference type="Proteomes" id="UP000216446"/>
    </source>
</evidence>
<dbReference type="GO" id="GO:0003735">
    <property type="term" value="F:structural constituent of ribosome"/>
    <property type="evidence" value="ECO:0007669"/>
    <property type="project" value="InterPro"/>
</dbReference>
<evidence type="ECO:0000256" key="6">
    <source>
        <dbReference type="ARBA" id="ARBA00022884"/>
    </source>
</evidence>
<comment type="similarity">
    <text evidence="1 10 11">Belongs to the universal ribosomal protein uL1 family.</text>
</comment>
<dbReference type="InterPro" id="IPR016095">
    <property type="entry name" value="Ribosomal_uL1_3-a/b-sand"/>
</dbReference>
<evidence type="ECO:0000256" key="2">
    <source>
        <dbReference type="ARBA" id="ARBA00022491"/>
    </source>
</evidence>
<dbReference type="GO" id="GO:0000049">
    <property type="term" value="F:tRNA binding"/>
    <property type="evidence" value="ECO:0007669"/>
    <property type="project" value="UniProtKB-KW"/>
</dbReference>
<dbReference type="SUPFAM" id="SSF56808">
    <property type="entry name" value="Ribosomal protein L1"/>
    <property type="match status" value="1"/>
</dbReference>
<keyword evidence="6 10" id="KW-0694">RNA-binding</keyword>
<gene>
    <name evidence="10" type="primary">rplA</name>
    <name evidence="12" type="ORF">BSZ36_04395</name>
</gene>
<evidence type="ECO:0000256" key="11">
    <source>
        <dbReference type="RuleBase" id="RU000659"/>
    </source>
</evidence>
<dbReference type="GO" id="GO:0006417">
    <property type="term" value="P:regulation of translation"/>
    <property type="evidence" value="ECO:0007669"/>
    <property type="project" value="UniProtKB-KW"/>
</dbReference>
<keyword evidence="5 10" id="KW-0810">Translation regulation</keyword>
<name>A0A259TWZ8_9BACT</name>
<dbReference type="PROSITE" id="PS01199">
    <property type="entry name" value="RIBOSOMAL_L1"/>
    <property type="match status" value="1"/>
</dbReference>
<keyword evidence="4 10" id="KW-0699">rRNA-binding</keyword>
<protein>
    <recommendedName>
        <fullName evidence="9 10">Large ribosomal subunit protein uL1</fullName>
    </recommendedName>
</protein>
<evidence type="ECO:0000256" key="5">
    <source>
        <dbReference type="ARBA" id="ARBA00022845"/>
    </source>
</evidence>
<keyword evidence="2 10" id="KW-0678">Repressor</keyword>
<evidence type="ECO:0000256" key="7">
    <source>
        <dbReference type="ARBA" id="ARBA00022980"/>
    </source>
</evidence>
<dbReference type="EMBL" id="MQWB01000001">
    <property type="protein sequence ID" value="OZC02285.1"/>
    <property type="molecule type" value="Genomic_DNA"/>
</dbReference>
<dbReference type="GO" id="GO:0015934">
    <property type="term" value="C:large ribosomal subunit"/>
    <property type="evidence" value="ECO:0007669"/>
    <property type="project" value="InterPro"/>
</dbReference>
<dbReference type="GO" id="GO:0006412">
    <property type="term" value="P:translation"/>
    <property type="evidence" value="ECO:0007669"/>
    <property type="project" value="UniProtKB-UniRule"/>
</dbReference>
<keyword evidence="8 10" id="KW-0687">Ribonucleoprotein</keyword>
<dbReference type="InterPro" id="IPR005878">
    <property type="entry name" value="Ribosom_uL1_bac-type"/>
</dbReference>
<dbReference type="InParanoid" id="A0A259TWZ8"/>
<evidence type="ECO:0000256" key="3">
    <source>
        <dbReference type="ARBA" id="ARBA00022555"/>
    </source>
</evidence>
<evidence type="ECO:0000256" key="9">
    <source>
        <dbReference type="ARBA" id="ARBA00035241"/>
    </source>
</evidence>